<keyword evidence="2" id="KW-1133">Transmembrane helix</keyword>
<evidence type="ECO:0000313" key="4">
    <source>
        <dbReference type="Proteomes" id="UP000253664"/>
    </source>
</evidence>
<accession>A0A367L3X0</accession>
<dbReference type="EMBL" id="LKCN02000017">
    <property type="protein sequence ID" value="RCI09120.1"/>
    <property type="molecule type" value="Genomic_DNA"/>
</dbReference>
<evidence type="ECO:0000256" key="1">
    <source>
        <dbReference type="SAM" id="MobiDB-lite"/>
    </source>
</evidence>
<keyword evidence="4" id="KW-1185">Reference proteome</keyword>
<reference evidence="3 4" key="1">
    <citation type="journal article" date="2015" name="BMC Genomics">
        <title>Insights from the genome of Ophiocordyceps polyrhachis-furcata to pathogenicity and host specificity in insect fungi.</title>
        <authorList>
            <person name="Wichadakul D."/>
            <person name="Kobmoo N."/>
            <person name="Ingsriswang S."/>
            <person name="Tangphatsornruang S."/>
            <person name="Chantasingh D."/>
            <person name="Luangsa-ard J.J."/>
            <person name="Eurwilaichitr L."/>
        </authorList>
    </citation>
    <scope>NUCLEOTIDE SEQUENCE [LARGE SCALE GENOMIC DNA]</scope>
    <source>
        <strain evidence="3 4">BCC 54312</strain>
    </source>
</reference>
<evidence type="ECO:0000313" key="3">
    <source>
        <dbReference type="EMBL" id="RCI09120.1"/>
    </source>
</evidence>
<proteinExistence type="predicted"/>
<dbReference type="Proteomes" id="UP000253664">
    <property type="component" value="Unassembled WGS sequence"/>
</dbReference>
<feature type="region of interest" description="Disordered" evidence="1">
    <location>
        <begin position="33"/>
        <end position="53"/>
    </location>
</feature>
<keyword evidence="2" id="KW-0472">Membrane</keyword>
<keyword evidence="2" id="KW-0812">Transmembrane</keyword>
<dbReference type="AlphaFoldDB" id="A0A367L3X0"/>
<name>A0A367L3X0_9HYPO</name>
<feature type="non-terminal residue" evidence="3">
    <location>
        <position position="141"/>
    </location>
</feature>
<organism evidence="3 4">
    <name type="scientific">Ophiocordyceps polyrhachis-furcata BCC 54312</name>
    <dbReference type="NCBI Taxonomy" id="1330021"/>
    <lineage>
        <taxon>Eukaryota</taxon>
        <taxon>Fungi</taxon>
        <taxon>Dikarya</taxon>
        <taxon>Ascomycota</taxon>
        <taxon>Pezizomycotina</taxon>
        <taxon>Sordariomycetes</taxon>
        <taxon>Hypocreomycetidae</taxon>
        <taxon>Hypocreales</taxon>
        <taxon>Ophiocordycipitaceae</taxon>
        <taxon>Ophiocordyceps</taxon>
    </lineage>
</organism>
<protein>
    <submittedName>
        <fullName evidence="3">Uncharacterized protein</fullName>
    </submittedName>
</protein>
<feature type="transmembrane region" description="Helical" evidence="2">
    <location>
        <begin position="6"/>
        <end position="23"/>
    </location>
</feature>
<sequence>MLIDLIFWTCCIFLCVVCFMLEYRFSVMLPRGEAPQPQPPPPRDGRGFGGHSYRRGRMRARMVEGEEGGKFGFNSPGLNRFGPDLPSFFFTSWSWVKTYSVRLSPSISFSDLILPEFAHNHECTSYMFCTEDTYPVFEKAL</sequence>
<comment type="caution">
    <text evidence="3">The sequence shown here is derived from an EMBL/GenBank/DDBJ whole genome shotgun (WGS) entry which is preliminary data.</text>
</comment>
<gene>
    <name evidence="3" type="ORF">L249_5025</name>
</gene>
<evidence type="ECO:0000256" key="2">
    <source>
        <dbReference type="SAM" id="Phobius"/>
    </source>
</evidence>